<dbReference type="AlphaFoldDB" id="A0A0F9LKK3"/>
<organism evidence="1">
    <name type="scientific">marine sediment metagenome</name>
    <dbReference type="NCBI Taxonomy" id="412755"/>
    <lineage>
        <taxon>unclassified sequences</taxon>
        <taxon>metagenomes</taxon>
        <taxon>ecological metagenomes</taxon>
    </lineage>
</organism>
<gene>
    <name evidence="1" type="ORF">LCGC14_1498150</name>
</gene>
<accession>A0A0F9LKK3</accession>
<dbReference type="EMBL" id="LAZR01010840">
    <property type="protein sequence ID" value="KKM64760.1"/>
    <property type="molecule type" value="Genomic_DNA"/>
</dbReference>
<sequence>MAIDTLPLFVTDTGGTPDLDELKARMRLSGIVVDSNAEQIVHSVLMGVRAKFYGRLGLNRVGAVLASDPVVAPSTAEQIIRSIAYECEVLWVIVDLMCRLPMVFMDNSSGIDEIYNNEGAFRSMDADTLAQCKTDFEAQIADWLDIISGDVELGALGGPLKGKAYTQISQDPKLYPAGSLRSDNFILFTNPAAARALGLTT</sequence>
<protein>
    <submittedName>
        <fullName evidence="1">Uncharacterized protein</fullName>
    </submittedName>
</protein>
<comment type="caution">
    <text evidence="1">The sequence shown here is derived from an EMBL/GenBank/DDBJ whole genome shotgun (WGS) entry which is preliminary data.</text>
</comment>
<proteinExistence type="predicted"/>
<name>A0A0F9LKK3_9ZZZZ</name>
<reference evidence="1" key="1">
    <citation type="journal article" date="2015" name="Nature">
        <title>Complex archaea that bridge the gap between prokaryotes and eukaryotes.</title>
        <authorList>
            <person name="Spang A."/>
            <person name="Saw J.H."/>
            <person name="Jorgensen S.L."/>
            <person name="Zaremba-Niedzwiedzka K."/>
            <person name="Martijn J."/>
            <person name="Lind A.E."/>
            <person name="van Eijk R."/>
            <person name="Schleper C."/>
            <person name="Guy L."/>
            <person name="Ettema T.J."/>
        </authorList>
    </citation>
    <scope>NUCLEOTIDE SEQUENCE</scope>
</reference>
<evidence type="ECO:0000313" key="1">
    <source>
        <dbReference type="EMBL" id="KKM64760.1"/>
    </source>
</evidence>